<reference evidence="2" key="2">
    <citation type="submission" date="2020-03" db="EMBL/GenBank/DDBJ databases">
        <authorList>
            <person name="Fu F.-F."/>
            <person name="Chen J."/>
        </authorList>
    </citation>
    <scope>NUCLEOTIDE SEQUENCE</scope>
    <source>
        <strain evidence="2">Lc1</strain>
    </source>
</reference>
<feature type="domain" description="Heterokaryon incompatibility" evidence="1">
    <location>
        <begin position="94"/>
        <end position="253"/>
    </location>
</feature>
<protein>
    <recommendedName>
        <fullName evidence="1">Heterokaryon incompatibility domain-containing protein</fullName>
    </recommendedName>
</protein>
<reference evidence="2" key="1">
    <citation type="journal article" date="2020" name="Phytopathology">
        <title>Genome sequence and comparative analysis of Colletotrichum gloeosporioides isolated from Liriodendron leaves.</title>
        <authorList>
            <person name="Fu F.F."/>
            <person name="Hao Z."/>
            <person name="Wang P."/>
            <person name="Lu Y."/>
            <person name="Xue L.J."/>
            <person name="Wei G."/>
            <person name="Tian Y."/>
            <person name="Baishi H."/>
            <person name="Xu H."/>
            <person name="Shi J."/>
            <person name="Cheng T."/>
            <person name="Wang G."/>
            <person name="Yi Y."/>
            <person name="Chen J."/>
        </authorList>
    </citation>
    <scope>NUCLEOTIDE SEQUENCE</scope>
    <source>
        <strain evidence="2">Lc1</strain>
    </source>
</reference>
<evidence type="ECO:0000259" key="1">
    <source>
        <dbReference type="Pfam" id="PF06985"/>
    </source>
</evidence>
<dbReference type="RefSeq" id="XP_045257952.1">
    <property type="nucleotide sequence ID" value="XM_045408218.1"/>
</dbReference>
<sequence length="682" mass="77310">MLLFIDSLKLGPLTVVAVGVTLVLSAPIGYHAFIRDGDRDLLSSLKRLVRRAPRYIHSELHEGSFRLLHLLPGRDGDPVEVKLTVASISDPPEYHAVSYAWGDLRDNAYITCDGSEIQITKTLFEALKRWRRPDKVYTLWADSICIDQHNTMEKTHQIVRMTEIYSRAASVLIWLGSDDKDVDGVVELVDRALELIPEVVDDPKKNRESAELLGHRIAEGGETDELTTNHLDWKPLRSLLNHSWFERKWVYQEAVLNDRTWMYCGKLEMPFESVAELALRMATFGIQALPNDGSLSDQTVAFIPGRLYNLSMMRLSHWYRGTTPITLMDGVKATRSFFCSNPRDHILGILGHASDVEKDSIISQDNLYSLSVQESYLRFARSQLLEKHNFAVLALAPQKLITDALAPWYLRPYIRWQKRRLPGLPSWVPDLRNQEIDTLPSYTVRYGKFSAGGATPGRVEVVDDKILECTGMFIDTVKQDGIFCPELPFPPKPKRVPFPLDQLGSYHSRNAWRSLNFYRQCVKLACGSEDIDEMSPERLDSFWRTMTCERSQLSDRIDVDMSDHLKTMIKGIEVWLNSEDVEEAERARVRFILSAQSVEMSVLSAATPRRFSTTAEGRLCMIPREGRKGDRVCLLLGSEVPFVLRPTGAGMYEMVGDAYVSGVMDGEALASGKYPETKVTLV</sequence>
<dbReference type="GeneID" id="69015389"/>
<dbReference type="Pfam" id="PF26639">
    <property type="entry name" value="Het-6_barrel"/>
    <property type="match status" value="1"/>
</dbReference>
<comment type="caution">
    <text evidence="2">The sequence shown here is derived from an EMBL/GenBank/DDBJ whole genome shotgun (WGS) entry which is preliminary data.</text>
</comment>
<dbReference type="AlphaFoldDB" id="A0A8H4C7V2"/>
<evidence type="ECO:0000313" key="2">
    <source>
        <dbReference type="EMBL" id="KAF3798792.1"/>
    </source>
</evidence>
<dbReference type="Proteomes" id="UP000613401">
    <property type="component" value="Unassembled WGS sequence"/>
</dbReference>
<name>A0A8H4C7V2_COLGL</name>
<proteinExistence type="predicted"/>
<gene>
    <name evidence="2" type="ORF">GCG54_00008248</name>
</gene>
<dbReference type="PANTHER" id="PTHR24148">
    <property type="entry name" value="ANKYRIN REPEAT DOMAIN-CONTAINING PROTEIN 39 HOMOLOG-RELATED"/>
    <property type="match status" value="1"/>
</dbReference>
<evidence type="ECO:0000313" key="3">
    <source>
        <dbReference type="Proteomes" id="UP000613401"/>
    </source>
</evidence>
<dbReference type="Pfam" id="PF06985">
    <property type="entry name" value="HET"/>
    <property type="match status" value="1"/>
</dbReference>
<dbReference type="InterPro" id="IPR010730">
    <property type="entry name" value="HET"/>
</dbReference>
<organism evidence="2 3">
    <name type="scientific">Colletotrichum gloeosporioides</name>
    <name type="common">Anthracnose fungus</name>
    <name type="synonym">Glomerella cingulata</name>
    <dbReference type="NCBI Taxonomy" id="474922"/>
    <lineage>
        <taxon>Eukaryota</taxon>
        <taxon>Fungi</taxon>
        <taxon>Dikarya</taxon>
        <taxon>Ascomycota</taxon>
        <taxon>Pezizomycotina</taxon>
        <taxon>Sordariomycetes</taxon>
        <taxon>Hypocreomycetidae</taxon>
        <taxon>Glomerellales</taxon>
        <taxon>Glomerellaceae</taxon>
        <taxon>Colletotrichum</taxon>
        <taxon>Colletotrichum gloeosporioides species complex</taxon>
    </lineage>
</organism>
<dbReference type="PANTHER" id="PTHR24148:SF64">
    <property type="entry name" value="HETEROKARYON INCOMPATIBILITY DOMAIN-CONTAINING PROTEIN"/>
    <property type="match status" value="1"/>
</dbReference>
<keyword evidence="3" id="KW-1185">Reference proteome</keyword>
<dbReference type="EMBL" id="WVTB01000091">
    <property type="protein sequence ID" value="KAF3798792.1"/>
    <property type="molecule type" value="Genomic_DNA"/>
</dbReference>
<accession>A0A8H4C7V2</accession>
<dbReference type="InterPro" id="IPR052895">
    <property type="entry name" value="HetReg/Transcr_Mod"/>
</dbReference>